<proteinExistence type="predicted"/>
<sequence length="65" mass="8000">MNRDAILCATKDKFLRYKFSDNEMDKLKVALIKENKRRLNKDYYEHYAQITHYLHQIVKQRNIIL</sequence>
<dbReference type="InParanoid" id="A0A1X7TGG3"/>
<reference evidence="1" key="1">
    <citation type="submission" date="2017-05" db="UniProtKB">
        <authorList>
            <consortium name="EnsemblMetazoa"/>
        </authorList>
    </citation>
    <scope>IDENTIFICATION</scope>
</reference>
<dbReference type="EnsemblMetazoa" id="Aqu2.1.13790_001">
    <property type="protein sequence ID" value="Aqu2.1.13790_001"/>
    <property type="gene ID" value="Aqu2.1.13790"/>
</dbReference>
<organism evidence="1">
    <name type="scientific">Amphimedon queenslandica</name>
    <name type="common">Sponge</name>
    <dbReference type="NCBI Taxonomy" id="400682"/>
    <lineage>
        <taxon>Eukaryota</taxon>
        <taxon>Metazoa</taxon>
        <taxon>Porifera</taxon>
        <taxon>Demospongiae</taxon>
        <taxon>Heteroscleromorpha</taxon>
        <taxon>Haplosclerida</taxon>
        <taxon>Niphatidae</taxon>
        <taxon>Amphimedon</taxon>
    </lineage>
</organism>
<name>A0A1X7TGG3_AMPQE</name>
<dbReference type="AlphaFoldDB" id="A0A1X7TGG3"/>
<evidence type="ECO:0000313" key="1">
    <source>
        <dbReference type="EnsemblMetazoa" id="Aqu2.1.13790_001"/>
    </source>
</evidence>
<protein>
    <submittedName>
        <fullName evidence="1">Uncharacterized protein</fullName>
    </submittedName>
</protein>
<accession>A0A1X7TGG3</accession>